<feature type="region of interest" description="Disordered" evidence="1">
    <location>
        <begin position="1"/>
        <end position="149"/>
    </location>
</feature>
<feature type="compositionally biased region" description="Polar residues" evidence="1">
    <location>
        <begin position="539"/>
        <end position="549"/>
    </location>
</feature>
<evidence type="ECO:0008006" key="4">
    <source>
        <dbReference type="Google" id="ProtNLM"/>
    </source>
</evidence>
<feature type="compositionally biased region" description="Polar residues" evidence="1">
    <location>
        <begin position="595"/>
        <end position="610"/>
    </location>
</feature>
<organism evidence="2 3">
    <name type="scientific">Flemingia macrophylla</name>
    <dbReference type="NCBI Taxonomy" id="520843"/>
    <lineage>
        <taxon>Eukaryota</taxon>
        <taxon>Viridiplantae</taxon>
        <taxon>Streptophyta</taxon>
        <taxon>Embryophyta</taxon>
        <taxon>Tracheophyta</taxon>
        <taxon>Spermatophyta</taxon>
        <taxon>Magnoliopsida</taxon>
        <taxon>eudicotyledons</taxon>
        <taxon>Gunneridae</taxon>
        <taxon>Pentapetalae</taxon>
        <taxon>rosids</taxon>
        <taxon>fabids</taxon>
        <taxon>Fabales</taxon>
        <taxon>Fabaceae</taxon>
        <taxon>Papilionoideae</taxon>
        <taxon>50 kb inversion clade</taxon>
        <taxon>NPAAA clade</taxon>
        <taxon>indigoferoid/millettioid clade</taxon>
        <taxon>Phaseoleae</taxon>
        <taxon>Flemingia</taxon>
    </lineage>
</organism>
<dbReference type="PANTHER" id="PTHR32091:SF4">
    <property type="entry name" value="OS07G0546100 PROTEIN"/>
    <property type="match status" value="1"/>
</dbReference>
<evidence type="ECO:0000313" key="2">
    <source>
        <dbReference type="EMBL" id="KAL2343915.1"/>
    </source>
</evidence>
<dbReference type="PANTHER" id="PTHR32091">
    <property type="entry name" value="EUKARYOTIC TRANSLATION INITIATION FACTOR 4B"/>
    <property type="match status" value="1"/>
</dbReference>
<dbReference type="EMBL" id="JBGMDY010000002">
    <property type="protein sequence ID" value="KAL2343915.1"/>
    <property type="molecule type" value="Genomic_DNA"/>
</dbReference>
<feature type="compositionally biased region" description="Basic and acidic residues" evidence="1">
    <location>
        <begin position="476"/>
        <end position="538"/>
    </location>
</feature>
<dbReference type="InterPro" id="IPR010433">
    <property type="entry name" value="EIF-4B_pln"/>
</dbReference>
<keyword evidence="3" id="KW-1185">Reference proteome</keyword>
<protein>
    <recommendedName>
        <fullName evidence="4">Eukaryotic translation initiation factor-related</fullName>
    </recommendedName>
</protein>
<feature type="region of interest" description="Disordered" evidence="1">
    <location>
        <begin position="590"/>
        <end position="629"/>
    </location>
</feature>
<sequence>MSKKKVSGNTMTLKDFHGGSIPSDLPLPSAPGVTVRASDRSGYDRPSAWGTAMGRSDHWSRPHTSPATRHFDDKTPFLPHTAPIGRNFDEDERKPLDGVSAPRRTISDDSIRGLPSRVEVRPEYGYGGSSLGRQAAPVSQTPVGTGNSYSARLTDAVHMGMNPQSLGISKELGAASSGGGGYPNAWSMRKEVVSAVEPEQPAWSSASAASKLAHASALEKVSSGRWQSKAVHYQDAEVVRSPEVENRPHANVNGVGVYNRVDAVGEKEYYDSILARHAERGLGIDNQIQGGRNELLNYERSGVSRYSDVRPTSAPYHSDMVQPARNDGKIVGSDLQHPMPSEPIERPKLKLLPRVKPLESSEPAAVMEYAQGNRQVNDSGHFEAVYQPHGHANFVKPVSAGTEIGKEVGQRPKLNLKPRSQPIEKLDGSIERDRNALFGGARPRELVLKERGIDGVAKINHDVVEHSNRVENNILRAEKHPDHSTQTRYIEKAEDAHLDQRTGRKLERKEQRVDGEKAHTPRRNWRGDSRRNGRETDRPQQASERQPSPETWRKPVEQPRVSPGAAGGRHGRAASAVELAQAFSRSVSDPIVNDNRFSGQRGLNTGSSRAQVPFSRLVGPASRPQINGY</sequence>
<gene>
    <name evidence="2" type="ORF">Fmac_005200</name>
</gene>
<evidence type="ECO:0000313" key="3">
    <source>
        <dbReference type="Proteomes" id="UP001603857"/>
    </source>
</evidence>
<feature type="region of interest" description="Disordered" evidence="1">
    <location>
        <begin position="472"/>
        <end position="573"/>
    </location>
</feature>
<feature type="compositionally biased region" description="Polar residues" evidence="1">
    <location>
        <begin position="137"/>
        <end position="149"/>
    </location>
</feature>
<comment type="caution">
    <text evidence="2">The sequence shown here is derived from an EMBL/GenBank/DDBJ whole genome shotgun (WGS) entry which is preliminary data.</text>
</comment>
<dbReference type="Proteomes" id="UP001603857">
    <property type="component" value="Unassembled WGS sequence"/>
</dbReference>
<accession>A0ABD1N768</accession>
<reference evidence="2 3" key="1">
    <citation type="submission" date="2024-08" db="EMBL/GenBank/DDBJ databases">
        <title>Insights into the chromosomal genome structure of Flemingia macrophylla.</title>
        <authorList>
            <person name="Ding Y."/>
            <person name="Zhao Y."/>
            <person name="Bi W."/>
            <person name="Wu M."/>
            <person name="Zhao G."/>
            <person name="Gong Y."/>
            <person name="Li W."/>
            <person name="Zhang P."/>
        </authorList>
    </citation>
    <scope>NUCLEOTIDE SEQUENCE [LARGE SCALE GENOMIC DNA]</scope>
    <source>
        <strain evidence="2">DYQJB</strain>
        <tissue evidence="2">Leaf</tissue>
    </source>
</reference>
<evidence type="ECO:0000256" key="1">
    <source>
        <dbReference type="SAM" id="MobiDB-lite"/>
    </source>
</evidence>
<proteinExistence type="predicted"/>
<name>A0ABD1N768_9FABA</name>
<feature type="compositionally biased region" description="Basic and acidic residues" evidence="1">
    <location>
        <begin position="87"/>
        <end position="96"/>
    </location>
</feature>
<dbReference type="AlphaFoldDB" id="A0ABD1N768"/>